<dbReference type="CDD" id="cd02440">
    <property type="entry name" value="AdoMet_MTases"/>
    <property type="match status" value="1"/>
</dbReference>
<dbReference type="GO" id="GO:0032259">
    <property type="term" value="P:methylation"/>
    <property type="evidence" value="ECO:0007669"/>
    <property type="project" value="UniProtKB-KW"/>
</dbReference>
<keyword evidence="2" id="KW-0808">Transferase</keyword>
<evidence type="ECO:0000256" key="1">
    <source>
        <dbReference type="ARBA" id="ARBA00022603"/>
    </source>
</evidence>
<dbReference type="Gene3D" id="2.20.25.110">
    <property type="entry name" value="S-adenosyl-L-methionine-dependent methyltransferases"/>
    <property type="match status" value="1"/>
</dbReference>
<proteinExistence type="predicted"/>
<evidence type="ECO:0000313" key="5">
    <source>
        <dbReference type="Proteomes" id="UP000232122"/>
    </source>
</evidence>
<feature type="domain" description="Methyltransferase" evidence="3">
    <location>
        <begin position="46"/>
        <end position="137"/>
    </location>
</feature>
<reference evidence="4 5" key="1">
    <citation type="journal article" date="2018" name="Microb. Genom.">
        <title>Deciphering the unexplored Leptospira diversity from soils uncovers genomic evolution to virulence.</title>
        <authorList>
            <person name="Thibeaux R."/>
            <person name="Iraola G."/>
            <person name="Ferres I."/>
            <person name="Bierque E."/>
            <person name="Girault D."/>
            <person name="Soupe-Gilbert M.E."/>
            <person name="Picardeau M."/>
            <person name="Goarant C."/>
        </authorList>
    </citation>
    <scope>NUCLEOTIDE SEQUENCE [LARGE SCALE GENOMIC DNA]</scope>
    <source>
        <strain evidence="4 5">ATI7-C-A5</strain>
    </source>
</reference>
<sequence length="247" mass="29085">MLKKKPYTGFSTVYDAVMREVQYSRWAEFILTSYSVHASRFLPETILDLGCGTCKLWEKFPPSTSFVGIDSSEEMLEIARKKPLLGEWIHSDILNFSLPSRNFDLILSTHDTLNYLKNEDQLKTLFRKVREHVRPDGLFFFDLSSLFNFKSHFDGRTFFENVGGFKIRWENRYREESEILESVLTFYDKKSGKEFSEVHEHRYFSEDTIRSLLRECGWELLDRGSDYKEWSVGKSASLINYIAGIRK</sequence>
<keyword evidence="5" id="KW-1185">Reference proteome</keyword>
<dbReference type="GO" id="GO:0008168">
    <property type="term" value="F:methyltransferase activity"/>
    <property type="evidence" value="ECO:0007669"/>
    <property type="project" value="UniProtKB-KW"/>
</dbReference>
<dbReference type="Gene3D" id="3.40.50.150">
    <property type="entry name" value="Vaccinia Virus protein VP39"/>
    <property type="match status" value="1"/>
</dbReference>
<evidence type="ECO:0000259" key="3">
    <source>
        <dbReference type="Pfam" id="PF13649"/>
    </source>
</evidence>
<dbReference type="InterPro" id="IPR029063">
    <property type="entry name" value="SAM-dependent_MTases_sf"/>
</dbReference>
<gene>
    <name evidence="4" type="ORF">CH379_015580</name>
</gene>
<dbReference type="SUPFAM" id="SSF53335">
    <property type="entry name" value="S-adenosyl-L-methionine-dependent methyltransferases"/>
    <property type="match status" value="1"/>
</dbReference>
<dbReference type="Pfam" id="PF13649">
    <property type="entry name" value="Methyltransf_25"/>
    <property type="match status" value="1"/>
</dbReference>
<protein>
    <submittedName>
        <fullName evidence="4">Methyltransferase domain-containing protein</fullName>
    </submittedName>
</protein>
<evidence type="ECO:0000256" key="2">
    <source>
        <dbReference type="ARBA" id="ARBA00022679"/>
    </source>
</evidence>
<accession>A0AAE4U1Z5</accession>
<comment type="caution">
    <text evidence="4">The sequence shown here is derived from an EMBL/GenBank/DDBJ whole genome shotgun (WGS) entry which is preliminary data.</text>
</comment>
<dbReference type="Proteomes" id="UP000232122">
    <property type="component" value="Unassembled WGS sequence"/>
</dbReference>
<dbReference type="AlphaFoldDB" id="A0AAE4U1Z5"/>
<name>A0AAE4U1Z5_9LEPT</name>
<organism evidence="4 5">
    <name type="scientific">Leptospira ellisii</name>
    <dbReference type="NCBI Taxonomy" id="2023197"/>
    <lineage>
        <taxon>Bacteria</taxon>
        <taxon>Pseudomonadati</taxon>
        <taxon>Spirochaetota</taxon>
        <taxon>Spirochaetia</taxon>
        <taxon>Leptospirales</taxon>
        <taxon>Leptospiraceae</taxon>
        <taxon>Leptospira</taxon>
    </lineage>
</organism>
<dbReference type="InterPro" id="IPR041698">
    <property type="entry name" value="Methyltransf_25"/>
</dbReference>
<keyword evidence="1 4" id="KW-0489">Methyltransferase</keyword>
<dbReference type="EMBL" id="NPEF02000019">
    <property type="protein sequence ID" value="MDV6237051.1"/>
    <property type="molecule type" value="Genomic_DNA"/>
</dbReference>
<dbReference type="RefSeq" id="WP_100748216.1">
    <property type="nucleotide sequence ID" value="NZ_NPEF02000019.1"/>
</dbReference>
<dbReference type="PANTHER" id="PTHR43861">
    <property type="entry name" value="TRANS-ACONITATE 2-METHYLTRANSFERASE-RELATED"/>
    <property type="match status" value="1"/>
</dbReference>
<dbReference type="PANTHER" id="PTHR43861:SF1">
    <property type="entry name" value="TRANS-ACONITATE 2-METHYLTRANSFERASE"/>
    <property type="match status" value="1"/>
</dbReference>
<evidence type="ECO:0000313" key="4">
    <source>
        <dbReference type="EMBL" id="MDV6237051.1"/>
    </source>
</evidence>